<reference evidence="1" key="1">
    <citation type="submission" date="2020-06" db="EMBL/GenBank/DDBJ databases">
        <title>Draft genome of Bugula neritina, a colonial animal packing powerful symbionts and potential medicines.</title>
        <authorList>
            <person name="Rayko M."/>
        </authorList>
    </citation>
    <scope>NUCLEOTIDE SEQUENCE [LARGE SCALE GENOMIC DNA]</scope>
    <source>
        <strain evidence="1">Kwan_BN1</strain>
    </source>
</reference>
<keyword evidence="2" id="KW-1185">Reference proteome</keyword>
<organism evidence="1 2">
    <name type="scientific">Bugula neritina</name>
    <name type="common">Brown bryozoan</name>
    <name type="synonym">Sertularia neritina</name>
    <dbReference type="NCBI Taxonomy" id="10212"/>
    <lineage>
        <taxon>Eukaryota</taxon>
        <taxon>Metazoa</taxon>
        <taxon>Spiralia</taxon>
        <taxon>Lophotrochozoa</taxon>
        <taxon>Bryozoa</taxon>
        <taxon>Gymnolaemata</taxon>
        <taxon>Cheilostomatida</taxon>
        <taxon>Flustrina</taxon>
        <taxon>Buguloidea</taxon>
        <taxon>Bugulidae</taxon>
        <taxon>Bugula</taxon>
    </lineage>
</organism>
<dbReference type="Proteomes" id="UP000593567">
    <property type="component" value="Unassembled WGS sequence"/>
</dbReference>
<sequence>MHVIALQNELDQLRTEYGDADLRANTLGKQVAMLTQQLEESHASVQDETKSKLALQLNSALQTTRETICSRIWRRWRT</sequence>
<proteinExistence type="predicted"/>
<protein>
    <submittedName>
        <fullName evidence="1">Uncharacterized protein</fullName>
    </submittedName>
</protein>
<dbReference type="EMBL" id="VXIV02002003">
    <property type="protein sequence ID" value="KAF6027974.1"/>
    <property type="molecule type" value="Genomic_DNA"/>
</dbReference>
<dbReference type="SUPFAM" id="SSF90257">
    <property type="entry name" value="Myosin rod fragments"/>
    <property type="match status" value="1"/>
</dbReference>
<name>A0A7J7JQR0_BUGNE</name>
<accession>A0A7J7JQR0</accession>
<comment type="caution">
    <text evidence="1">The sequence shown here is derived from an EMBL/GenBank/DDBJ whole genome shotgun (WGS) entry which is preliminary data.</text>
</comment>
<evidence type="ECO:0000313" key="1">
    <source>
        <dbReference type="EMBL" id="KAF6027974.1"/>
    </source>
</evidence>
<gene>
    <name evidence="1" type="ORF">EB796_013725</name>
</gene>
<dbReference type="AlphaFoldDB" id="A0A7J7JQR0"/>
<evidence type="ECO:0000313" key="2">
    <source>
        <dbReference type="Proteomes" id="UP000593567"/>
    </source>
</evidence>